<dbReference type="EMBL" id="WKLC01001353">
    <property type="protein sequence ID" value="MSE17755.1"/>
    <property type="molecule type" value="Genomic_DNA"/>
</dbReference>
<dbReference type="AlphaFoldDB" id="A0A7X2MR38"/>
<keyword evidence="1" id="KW-0472">Membrane</keyword>
<protein>
    <submittedName>
        <fullName evidence="2">Cytochrome o ubiquinol oxidase subunit I</fullName>
    </submittedName>
</protein>
<comment type="caution">
    <text evidence="2">The sequence shown here is derived from an EMBL/GenBank/DDBJ whole genome shotgun (WGS) entry which is preliminary data.</text>
</comment>
<organism evidence="2 3">
    <name type="scientific">Enterobacter agglomerans</name>
    <name type="common">Erwinia herbicola</name>
    <name type="synonym">Pantoea agglomerans</name>
    <dbReference type="NCBI Taxonomy" id="549"/>
    <lineage>
        <taxon>Bacteria</taxon>
        <taxon>Pseudomonadati</taxon>
        <taxon>Pseudomonadota</taxon>
        <taxon>Gammaproteobacteria</taxon>
        <taxon>Enterobacterales</taxon>
        <taxon>Erwiniaceae</taxon>
        <taxon>Pantoea</taxon>
        <taxon>Pantoea agglomerans group</taxon>
    </lineage>
</organism>
<keyword evidence="1" id="KW-0812">Transmembrane</keyword>
<feature type="transmembrane region" description="Helical" evidence="1">
    <location>
        <begin position="21"/>
        <end position="44"/>
    </location>
</feature>
<evidence type="ECO:0000256" key="1">
    <source>
        <dbReference type="SAM" id="Phobius"/>
    </source>
</evidence>
<evidence type="ECO:0000313" key="2">
    <source>
        <dbReference type="EMBL" id="MSE17755.1"/>
    </source>
</evidence>
<sequence>KEKGEAYKQPESYEEIHMPKNSGAAIIICAFATVMGFALIWHIWWLAGVSFLGMIVSWIVKSFDEDVDYYVPVAEVQKIENQHFDEISKAGLK</sequence>
<dbReference type="Proteomes" id="UP000461948">
    <property type="component" value="Unassembled WGS sequence"/>
</dbReference>
<reference evidence="2 3" key="1">
    <citation type="submission" date="2019-11" db="EMBL/GenBank/DDBJ databases">
        <title>Draft Genome Sequence of Plant Growth-Promoting Rhizosphere-Associated Bacteria.</title>
        <authorList>
            <person name="Vasilyev I.Y."/>
            <person name="Radchenko V."/>
            <person name="Ilnitskaya E.V."/>
        </authorList>
    </citation>
    <scope>NUCLEOTIDE SEQUENCE [LARGE SCALE GENOMIC DNA]</scope>
    <source>
        <strain evidence="2 3">VRA_MhP_f</strain>
    </source>
</reference>
<evidence type="ECO:0000313" key="3">
    <source>
        <dbReference type="Proteomes" id="UP000461948"/>
    </source>
</evidence>
<gene>
    <name evidence="2" type="ORF">GKC49_22405</name>
</gene>
<accession>A0A7X2MR38</accession>
<name>A0A7X2MR38_ENTAG</name>
<proteinExistence type="predicted"/>
<dbReference type="Gene3D" id="1.10.287.70">
    <property type="match status" value="1"/>
</dbReference>
<keyword evidence="1" id="KW-1133">Transmembrane helix</keyword>
<feature type="non-terminal residue" evidence="2">
    <location>
        <position position="1"/>
    </location>
</feature>